<evidence type="ECO:0000313" key="2">
    <source>
        <dbReference type="EMBL" id="HGG02077.1"/>
    </source>
</evidence>
<gene>
    <name evidence="2" type="ORF">ENR15_15890</name>
</gene>
<dbReference type="AlphaFoldDB" id="A0A7C3VLB6"/>
<accession>A0A7C3VLB6</accession>
<feature type="compositionally biased region" description="Polar residues" evidence="1">
    <location>
        <begin position="1"/>
        <end position="14"/>
    </location>
</feature>
<evidence type="ECO:0000256" key="1">
    <source>
        <dbReference type="SAM" id="MobiDB-lite"/>
    </source>
</evidence>
<proteinExistence type="predicted"/>
<name>A0A7C3VLB6_9CYAN</name>
<comment type="caution">
    <text evidence="2">The sequence shown here is derived from an EMBL/GenBank/DDBJ whole genome shotgun (WGS) entry which is preliminary data.</text>
</comment>
<organism evidence="2">
    <name type="scientific">Planktothricoides sp. SpSt-374</name>
    <dbReference type="NCBI Taxonomy" id="2282167"/>
    <lineage>
        <taxon>Bacteria</taxon>
        <taxon>Bacillati</taxon>
        <taxon>Cyanobacteriota</taxon>
        <taxon>Cyanophyceae</taxon>
        <taxon>Oscillatoriophycideae</taxon>
        <taxon>Oscillatoriales</taxon>
        <taxon>Oscillatoriaceae</taxon>
        <taxon>Planktothricoides</taxon>
    </lineage>
</organism>
<reference evidence="2" key="1">
    <citation type="journal article" date="2020" name="mSystems">
        <title>Genome- and Community-Level Interaction Insights into Carbon Utilization and Element Cycling Functions of Hydrothermarchaeota in Hydrothermal Sediment.</title>
        <authorList>
            <person name="Zhou Z."/>
            <person name="Liu Y."/>
            <person name="Xu W."/>
            <person name="Pan J."/>
            <person name="Luo Z.H."/>
            <person name="Li M."/>
        </authorList>
    </citation>
    <scope>NUCLEOTIDE SEQUENCE [LARGE SCALE GENOMIC DNA]</scope>
    <source>
        <strain evidence="2">SpSt-374</strain>
    </source>
</reference>
<protein>
    <submittedName>
        <fullName evidence="2">Uncharacterized protein</fullName>
    </submittedName>
</protein>
<dbReference type="EMBL" id="DSPX01000162">
    <property type="protein sequence ID" value="HGG02077.1"/>
    <property type="molecule type" value="Genomic_DNA"/>
</dbReference>
<feature type="region of interest" description="Disordered" evidence="1">
    <location>
        <begin position="1"/>
        <end position="30"/>
    </location>
</feature>
<sequence>MNAIQPSPTIGQSSPRRRRSALKSAQRLQKRHPYQGLAVETAAKLAVNLVISAAAISTLLQLMPYQKTQQEKLHEIRAEVAKTEVRVNRLRSEFSRNFDPHQTKKLMEEMSYRVDPTQVQILWKTPKAPTAPTP</sequence>